<evidence type="ECO:0000313" key="2">
    <source>
        <dbReference type="Proteomes" id="UP000595140"/>
    </source>
</evidence>
<protein>
    <submittedName>
        <fullName evidence="1">Uncharacterized protein</fullName>
    </submittedName>
</protein>
<dbReference type="AlphaFoldDB" id="A0A484KTX0"/>
<sequence length="86" mass="10010">MSSSQCTCYFLTKSDDPYSGLQADSRNLTRSEQKLPRASASAMNSPVQFWRFADKYRDERKYVSFLRFSTRRLFLGFLRSLPSPLP</sequence>
<reference evidence="1 2" key="1">
    <citation type="submission" date="2018-04" db="EMBL/GenBank/DDBJ databases">
        <authorList>
            <person name="Vogel A."/>
        </authorList>
    </citation>
    <scope>NUCLEOTIDE SEQUENCE [LARGE SCALE GENOMIC DNA]</scope>
</reference>
<dbReference type="EMBL" id="OOIL02000725">
    <property type="protein sequence ID" value="VFQ68760.1"/>
    <property type="molecule type" value="Genomic_DNA"/>
</dbReference>
<accession>A0A484KTX0</accession>
<dbReference type="Proteomes" id="UP000595140">
    <property type="component" value="Unassembled WGS sequence"/>
</dbReference>
<organism evidence="1 2">
    <name type="scientific">Cuscuta campestris</name>
    <dbReference type="NCBI Taxonomy" id="132261"/>
    <lineage>
        <taxon>Eukaryota</taxon>
        <taxon>Viridiplantae</taxon>
        <taxon>Streptophyta</taxon>
        <taxon>Embryophyta</taxon>
        <taxon>Tracheophyta</taxon>
        <taxon>Spermatophyta</taxon>
        <taxon>Magnoliopsida</taxon>
        <taxon>eudicotyledons</taxon>
        <taxon>Gunneridae</taxon>
        <taxon>Pentapetalae</taxon>
        <taxon>asterids</taxon>
        <taxon>lamiids</taxon>
        <taxon>Solanales</taxon>
        <taxon>Convolvulaceae</taxon>
        <taxon>Cuscuteae</taxon>
        <taxon>Cuscuta</taxon>
        <taxon>Cuscuta subgen. Grammica</taxon>
        <taxon>Cuscuta sect. Cleistogrammica</taxon>
    </lineage>
</organism>
<proteinExistence type="predicted"/>
<keyword evidence="2" id="KW-1185">Reference proteome</keyword>
<evidence type="ECO:0000313" key="1">
    <source>
        <dbReference type="EMBL" id="VFQ68760.1"/>
    </source>
</evidence>
<gene>
    <name evidence="1" type="ORF">CCAM_LOCUS10536</name>
</gene>
<name>A0A484KTX0_9ASTE</name>